<dbReference type="AlphaFoldDB" id="C5LPM2"/>
<dbReference type="GeneID" id="9058901"/>
<dbReference type="Proteomes" id="UP000007800">
    <property type="component" value="Unassembled WGS sequence"/>
</dbReference>
<proteinExistence type="predicted"/>
<evidence type="ECO:0000313" key="2">
    <source>
        <dbReference type="Proteomes" id="UP000007800"/>
    </source>
</evidence>
<reference evidence="1 2" key="1">
    <citation type="submission" date="2008-07" db="EMBL/GenBank/DDBJ databases">
        <authorList>
            <person name="El-Sayed N."/>
            <person name="Caler E."/>
            <person name="Inman J."/>
            <person name="Amedeo P."/>
            <person name="Hass B."/>
            <person name="Wortman J."/>
        </authorList>
    </citation>
    <scope>NUCLEOTIDE SEQUENCE [LARGE SCALE GENOMIC DNA]</scope>
    <source>
        <strain evidence="2">ATCC 50983 / TXsc</strain>
    </source>
</reference>
<dbReference type="RefSeq" id="XP_002768624.1">
    <property type="nucleotide sequence ID" value="XM_002768578.1"/>
</dbReference>
<organism evidence="2">
    <name type="scientific">Perkinsus marinus (strain ATCC 50983 / TXsc)</name>
    <dbReference type="NCBI Taxonomy" id="423536"/>
    <lineage>
        <taxon>Eukaryota</taxon>
        <taxon>Sar</taxon>
        <taxon>Alveolata</taxon>
        <taxon>Perkinsozoa</taxon>
        <taxon>Perkinsea</taxon>
        <taxon>Perkinsida</taxon>
        <taxon>Perkinsidae</taxon>
        <taxon>Perkinsus</taxon>
    </lineage>
</organism>
<keyword evidence="2" id="KW-1185">Reference proteome</keyword>
<gene>
    <name evidence="1" type="ORF">Pmar_PMAR004215</name>
</gene>
<dbReference type="InParanoid" id="C5LPM2"/>
<protein>
    <submittedName>
        <fullName evidence="1">Uncharacterized protein</fullName>
    </submittedName>
</protein>
<evidence type="ECO:0000313" key="1">
    <source>
        <dbReference type="EMBL" id="EER01342.1"/>
    </source>
</evidence>
<name>C5LPM2_PERM5</name>
<dbReference type="EMBL" id="GG684180">
    <property type="protein sequence ID" value="EER01342.1"/>
    <property type="molecule type" value="Genomic_DNA"/>
</dbReference>
<sequence length="60" mass="7050">MVRTNETYIQVDIDDPNFQRVFAELNPPFPAMEIKYLDHVNDEITAHTRKGRLTLSKEKC</sequence>
<accession>C5LPM2</accession>